<dbReference type="RefSeq" id="WP_345715826.1">
    <property type="nucleotide sequence ID" value="NZ_BAABFP010000002.1"/>
</dbReference>
<name>A0ABW1JED4_9ACTN</name>
<organism evidence="3 4">
    <name type="scientific">Angustibacter luteus</name>
    <dbReference type="NCBI Taxonomy" id="658456"/>
    <lineage>
        <taxon>Bacteria</taxon>
        <taxon>Bacillati</taxon>
        <taxon>Actinomycetota</taxon>
        <taxon>Actinomycetes</taxon>
        <taxon>Kineosporiales</taxon>
        <taxon>Kineosporiaceae</taxon>
    </lineage>
</organism>
<protein>
    <submittedName>
        <fullName evidence="3">Uncharacterized protein</fullName>
    </submittedName>
</protein>
<reference evidence="4" key="1">
    <citation type="journal article" date="2019" name="Int. J. Syst. Evol. Microbiol.">
        <title>The Global Catalogue of Microorganisms (GCM) 10K type strain sequencing project: providing services to taxonomists for standard genome sequencing and annotation.</title>
        <authorList>
            <consortium name="The Broad Institute Genomics Platform"/>
            <consortium name="The Broad Institute Genome Sequencing Center for Infectious Disease"/>
            <person name="Wu L."/>
            <person name="Ma J."/>
        </authorList>
    </citation>
    <scope>NUCLEOTIDE SEQUENCE [LARGE SCALE GENOMIC DNA]</scope>
    <source>
        <strain evidence="4">KACC 14249</strain>
    </source>
</reference>
<keyword evidence="2" id="KW-1133">Transmembrane helix</keyword>
<keyword evidence="2" id="KW-0812">Transmembrane</keyword>
<feature type="region of interest" description="Disordered" evidence="1">
    <location>
        <begin position="36"/>
        <end position="59"/>
    </location>
</feature>
<proteinExistence type="predicted"/>
<gene>
    <name evidence="3" type="ORF">ACFQDO_11120</name>
</gene>
<evidence type="ECO:0000256" key="1">
    <source>
        <dbReference type="SAM" id="MobiDB-lite"/>
    </source>
</evidence>
<evidence type="ECO:0000313" key="4">
    <source>
        <dbReference type="Proteomes" id="UP001596189"/>
    </source>
</evidence>
<dbReference type="EMBL" id="JBHSRD010000004">
    <property type="protein sequence ID" value="MFC6007679.1"/>
    <property type="molecule type" value="Genomic_DNA"/>
</dbReference>
<keyword evidence="2" id="KW-0472">Membrane</keyword>
<feature type="compositionally biased region" description="Polar residues" evidence="1">
    <location>
        <begin position="50"/>
        <end position="59"/>
    </location>
</feature>
<sequence>MDDMVKALLALIPSVGVLFLFVVAIKAMLEGDRRERTAQARWDKDHPAATTPTDPSISR</sequence>
<keyword evidence="4" id="KW-1185">Reference proteome</keyword>
<evidence type="ECO:0000313" key="3">
    <source>
        <dbReference type="EMBL" id="MFC6007679.1"/>
    </source>
</evidence>
<accession>A0ABW1JED4</accession>
<comment type="caution">
    <text evidence="3">The sequence shown here is derived from an EMBL/GenBank/DDBJ whole genome shotgun (WGS) entry which is preliminary data.</text>
</comment>
<feature type="transmembrane region" description="Helical" evidence="2">
    <location>
        <begin position="6"/>
        <end position="29"/>
    </location>
</feature>
<feature type="compositionally biased region" description="Basic and acidic residues" evidence="1">
    <location>
        <begin position="36"/>
        <end position="47"/>
    </location>
</feature>
<dbReference type="Proteomes" id="UP001596189">
    <property type="component" value="Unassembled WGS sequence"/>
</dbReference>
<evidence type="ECO:0000256" key="2">
    <source>
        <dbReference type="SAM" id="Phobius"/>
    </source>
</evidence>